<dbReference type="Proteomes" id="UP000663193">
    <property type="component" value="Chromosome 5"/>
</dbReference>
<keyword evidence="2" id="KW-1185">Reference proteome</keyword>
<dbReference type="EMBL" id="CP069027">
    <property type="protein sequence ID" value="QRC95009.1"/>
    <property type="molecule type" value="Genomic_DNA"/>
</dbReference>
<organism evidence="1 2">
    <name type="scientific">Phaeosphaeria nodorum (strain SN15 / ATCC MYA-4574 / FGSC 10173)</name>
    <name type="common">Glume blotch fungus</name>
    <name type="synonym">Parastagonospora nodorum</name>
    <dbReference type="NCBI Taxonomy" id="321614"/>
    <lineage>
        <taxon>Eukaryota</taxon>
        <taxon>Fungi</taxon>
        <taxon>Dikarya</taxon>
        <taxon>Ascomycota</taxon>
        <taxon>Pezizomycotina</taxon>
        <taxon>Dothideomycetes</taxon>
        <taxon>Pleosporomycetidae</taxon>
        <taxon>Pleosporales</taxon>
        <taxon>Pleosporineae</taxon>
        <taxon>Phaeosphaeriaceae</taxon>
        <taxon>Parastagonospora</taxon>
    </lineage>
</organism>
<name>A0A7U2HYG4_PHANO</name>
<evidence type="ECO:0000313" key="1">
    <source>
        <dbReference type="EMBL" id="QRC95009.1"/>
    </source>
</evidence>
<evidence type="ECO:0000313" key="2">
    <source>
        <dbReference type="Proteomes" id="UP000663193"/>
    </source>
</evidence>
<sequence length="101" mass="11782">MKWLYRIYDNSHHTPHTTHHTYILTKSGTNHSGTPPTDISAHTLLFFFSQSILVSRRSRHIRLSFERIIFSLEPENFNSIRVCCYHSMAFGFEKGNGNGRK</sequence>
<dbReference type="VEuPathDB" id="FungiDB:JI435_301900"/>
<protein>
    <submittedName>
        <fullName evidence="1">Uncharacterized protein</fullName>
    </submittedName>
</protein>
<accession>A0A7U2HYG4</accession>
<proteinExistence type="predicted"/>
<gene>
    <name evidence="1" type="ORF">JI435_301900</name>
</gene>
<reference evidence="2" key="1">
    <citation type="journal article" date="2021" name="BMC Genomics">
        <title>Chromosome-level genome assembly and manually-curated proteome of model necrotroph Parastagonospora nodorum Sn15 reveals a genome-wide trove of candidate effector homologs, and redundancy of virulence-related functions within an accessory chromosome.</title>
        <authorList>
            <person name="Bertazzoni S."/>
            <person name="Jones D.A.B."/>
            <person name="Phan H.T."/>
            <person name="Tan K.-C."/>
            <person name="Hane J.K."/>
        </authorList>
    </citation>
    <scope>NUCLEOTIDE SEQUENCE [LARGE SCALE GENOMIC DNA]</scope>
    <source>
        <strain evidence="2">SN15 / ATCC MYA-4574 / FGSC 10173)</strain>
    </source>
</reference>
<dbReference type="AlphaFoldDB" id="A0A7U2HYG4"/>